<dbReference type="InterPro" id="IPR007111">
    <property type="entry name" value="NACHT_NTPase"/>
</dbReference>
<organism evidence="3 4">
    <name type="scientific">Carnobacterium inhibens</name>
    <dbReference type="NCBI Taxonomy" id="147709"/>
    <lineage>
        <taxon>Bacteria</taxon>
        <taxon>Bacillati</taxon>
        <taxon>Bacillota</taxon>
        <taxon>Bacilli</taxon>
        <taxon>Lactobacillales</taxon>
        <taxon>Carnobacteriaceae</taxon>
        <taxon>Carnobacterium</taxon>
    </lineage>
</organism>
<proteinExistence type="predicted"/>
<dbReference type="InterPro" id="IPR027417">
    <property type="entry name" value="P-loop_NTPase"/>
</dbReference>
<sequence length="1657" mass="192622">MIQEESKIIDLLTLSSSFPKDILNEIQRDNMIDAIEDIFKEKDIVFVKGDTGFGKTVLLKQFCQKYYKNSISLFINPFLSSSYNIDLVTHDLYSQIKYYLDNSSVSINDSQQMSKIIYGKILRELKINSRSRNKDVYFVIDGLDHITQEEGYIISDIINDLLPIGSSKIKLLFSSEKDRIIGEVIKLDSNYEELRIVGLTDEEVGTIFNTSKKTYSVEEISSVRSYFRGNPQKIQQFKKIYDEKDVVDIELELSSLPQDLFEVEWRNVDTSNDTLMKILAIITFDNHINNYNTIQKHLRIDRDIIIKSINTYNFFEIDKYENISFYSEYFRKGIAIKLEGYKVSTINLLIDDILEKNEDEELSFLPDYYEKTERYEELLNFLDNKNFARILLKSETMSSISTLIKKGLSISNKINNESNLFKFSLENSIVKQKYNKSWQSEIDALVSLKEEDKALLIAQDSPLLEDKIQMLSLIARRQKEYGKSPSEDIIEEIKLIYQRLDPENLGTKGVEIAADLIYVNPDMAIELVEKAYGIKNEGNSLDKALVAMTMASLNKSDEVTIDTTAIGTIKEKLKDPEIKEFFNDFYFFIGKYSPKELLQEIHKINSLNTKVDILASWCESNEDAVDESVEIVKYIFELITSNNEYKTNAGIYRKISEQLKVLNIESIKTVLPLFYLNLTEIKLHGPTIEYVLLMLNLIKAKEKNLMIEEVKIEFIDLYFYINEIEDISIKLEAISHYYKCLLDLEMKIKLEESEGLLTSVEDDIEVFVCKILNDTASQMVELNKAVRILSPLKPIYILELISKVNITYNREFLYHTFANSLLEVDVTLDVYEKVITSLGRIEHYQDVYDDIVLSLIKALYKYSDQLDKIWYSKLFSLINVIDRVAESRVRLESLNYMYIIMKQHNLFSSKNPEINFINKIKQNWDDIDIIPRKVEIGFDNIKLVSPYSIKLAREYQSIISDYRNKDDYMEIGDCLILIHSLKLLIRSYKGLLLRTKNHDFSLDQDYKEIKKLIQQVPSNGERALLWSEMYTACFAAGYKDTANSIASLEIKTNIERISDSDRRYKGSVIQKTAPCLYFSHEKTALILFNSLPEDEKDTCFNYICEFIYTKNNYYEPFDSRLVEGFDLSYEEIIDICELVMLMTNDSLQFKQINTIIESINNKTYLSKEQKNHIRKRLLDIIESQFPSKINIKHNGYKLVSLARLSLLSQNNTKELEEYEKLAEEIPNTTDKLFTKTVIATSYKHAKINKMRELLSSVEAELINIESINERISQVEFMAEKVQKKDKILNQKYIKLGLDYTKFVDGKDKIETEKRLIDLAYQMNEDFAKSLVSSLKGDGRSKQVQGEIDERVAFLELKNKIIGNKNNSDEKDLKDISKLKNIGWSMLGSLNANRVAPKKFEDLIIYLKKASYLPIEESFPIYSWVIENNNIKYVKQKNAKRDFIREVFNAVLVACKFTLIKAGATKDNLRNIKNLFQVDKEEGILVERGKRDLAIGFIEEWVQESTEEYIKICDPYFQKSDLEFIQLLRGINENIEFQVLTSRKIMNQEISSGNFKEEFIDYWKLNIADQSPPETNIVIAGTTTDGSLPIHDRWIISKNSGLRLGTSLNSLGKGKDSEINILSETNRIIIEEKIDGYLIQQKRFSDKEKMEYYSFWLD</sequence>
<keyword evidence="4" id="KW-1185">Reference proteome</keyword>
<dbReference type="PROSITE" id="PS50837">
    <property type="entry name" value="NACHT"/>
    <property type="match status" value="1"/>
</dbReference>
<comment type="caution">
    <text evidence="3">The sequence shown here is derived from an EMBL/GenBank/DDBJ whole genome shotgun (WGS) entry which is preliminary data.</text>
</comment>
<keyword evidence="1" id="KW-0677">Repeat</keyword>
<dbReference type="EMBL" id="WNJQ01000014">
    <property type="protein sequence ID" value="MBC9826237.1"/>
    <property type="molecule type" value="Genomic_DNA"/>
</dbReference>
<dbReference type="Pfam" id="PF24883">
    <property type="entry name" value="NPHP3_N"/>
    <property type="match status" value="1"/>
</dbReference>
<dbReference type="SUPFAM" id="SSF52540">
    <property type="entry name" value="P-loop containing nucleoside triphosphate hydrolases"/>
    <property type="match status" value="1"/>
</dbReference>
<dbReference type="Gene3D" id="3.40.50.300">
    <property type="entry name" value="P-loop containing nucleotide triphosphate hydrolases"/>
    <property type="match status" value="1"/>
</dbReference>
<dbReference type="Proteomes" id="UP000638836">
    <property type="component" value="Unassembled WGS sequence"/>
</dbReference>
<gene>
    <name evidence="3" type="ORF">GLO26_10620</name>
</gene>
<reference evidence="3 4" key="1">
    <citation type="journal article" date="2020" name="Microorganisms">
        <title>New Insight into Antimicrobial Compounds from Food and Marine-Sourced Carnobacterium Species through Phenotype and Genome Analyses.</title>
        <authorList>
            <person name="Begrem S."/>
            <person name="Ivaniuk F."/>
            <person name="Gigout-Chevalier F."/>
            <person name="Kolypczuk L."/>
            <person name="Bonnetot S."/>
            <person name="Leroi F."/>
            <person name="Grovel O."/>
            <person name="Delbarre-Ladrat C."/>
            <person name="Passerini D."/>
        </authorList>
    </citation>
    <scope>NUCLEOTIDE SEQUENCE [LARGE SCALE GENOMIC DNA]</scope>
    <source>
        <strain evidence="3 4">MIP2551</strain>
    </source>
</reference>
<evidence type="ECO:0000313" key="3">
    <source>
        <dbReference type="EMBL" id="MBC9826237.1"/>
    </source>
</evidence>
<protein>
    <recommendedName>
        <fullName evidence="2">NACHT domain-containing protein</fullName>
    </recommendedName>
</protein>
<feature type="domain" description="NACHT" evidence="2">
    <location>
        <begin position="43"/>
        <end position="163"/>
    </location>
</feature>
<evidence type="ECO:0000259" key="2">
    <source>
        <dbReference type="PROSITE" id="PS50837"/>
    </source>
</evidence>
<evidence type="ECO:0000313" key="4">
    <source>
        <dbReference type="Proteomes" id="UP000638836"/>
    </source>
</evidence>
<evidence type="ECO:0000256" key="1">
    <source>
        <dbReference type="ARBA" id="ARBA00022737"/>
    </source>
</evidence>
<accession>A0ABR7TFK0</accession>
<dbReference type="RefSeq" id="WP_023176418.1">
    <property type="nucleotide sequence ID" value="NZ_WNJQ01000014.1"/>
</dbReference>
<name>A0ABR7TFK0_9LACT</name>
<dbReference type="InterPro" id="IPR056884">
    <property type="entry name" value="NPHP3-like_N"/>
</dbReference>